<dbReference type="GO" id="GO:0016740">
    <property type="term" value="F:transferase activity"/>
    <property type="evidence" value="ECO:0007669"/>
    <property type="project" value="UniProtKB-KW"/>
</dbReference>
<evidence type="ECO:0000313" key="3">
    <source>
        <dbReference type="Proteomes" id="UP000281975"/>
    </source>
</evidence>
<dbReference type="Gene3D" id="3.30.40.250">
    <property type="match status" value="1"/>
</dbReference>
<proteinExistence type="predicted"/>
<dbReference type="OrthoDB" id="9761274at2"/>
<dbReference type="RefSeq" id="WP_121172172.1">
    <property type="nucleotide sequence ID" value="NZ_RBIN01000003.1"/>
</dbReference>
<evidence type="ECO:0000313" key="2">
    <source>
        <dbReference type="EMBL" id="RKR06249.1"/>
    </source>
</evidence>
<gene>
    <name evidence="2" type="ORF">C7446_1187</name>
</gene>
<comment type="caution">
    <text evidence="2">The sequence shown here is derived from an EMBL/GenBank/DDBJ whole genome shotgun (WGS) entry which is preliminary data.</text>
</comment>
<dbReference type="Pfam" id="PF18381">
    <property type="entry name" value="YcaO_C"/>
    <property type="match status" value="1"/>
</dbReference>
<dbReference type="PROSITE" id="PS51664">
    <property type="entry name" value="YCAO"/>
    <property type="match status" value="1"/>
</dbReference>
<dbReference type="Proteomes" id="UP000281975">
    <property type="component" value="Unassembled WGS sequence"/>
</dbReference>
<dbReference type="Gene3D" id="3.30.160.660">
    <property type="match status" value="1"/>
</dbReference>
<protein>
    <submittedName>
        <fullName evidence="2">Ribosomal protein S12 methylthiotransferase accessory factor</fullName>
    </submittedName>
</protein>
<dbReference type="AlphaFoldDB" id="A0A420WYE7"/>
<dbReference type="InterPro" id="IPR003776">
    <property type="entry name" value="YcaO-like_dom"/>
</dbReference>
<keyword evidence="2" id="KW-0687">Ribonucleoprotein</keyword>
<name>A0A420WYE7_9GAMM</name>
<dbReference type="NCBIfam" id="TIGR00702">
    <property type="entry name" value="YcaO-type kinase domain"/>
    <property type="match status" value="1"/>
</dbReference>
<accession>A0A420WYE7</accession>
<dbReference type="NCBIfam" id="NF040716">
    <property type="entry name" value="YcaO_for_S12"/>
    <property type="match status" value="1"/>
</dbReference>
<sequence>MTQTWIPGKDEALEASIDRLHHCVSELGFHIEEGRWLNPAPHVWSVHIRDRECPQVFANGKGSTHQAALASAYGELLERLSTRYLWADFYLTPVLKRFGFIHQSDEIWFDTSQRDEHAWPEALLDDHTLNHFDPERELTLGELQDLNGGDSGHGVCALPYSRISDGRQVLIPVNIIGNLFVSNGMSAGNNRDEALVQGLSEIFERGIKNRIISDAITLPEVPASVLERYPGIQAGMSALEAAGFTLRALDGSLGGRYPVMCIVLQNPADGGVYASFGAHPRFGVALERAMTELLQGRALDELEGFPAPTTDMDLVNEPYNLELHFIDSSGYVSWALLGDRPDVAFHDWDDPRDNAATKQALIDLLAEDGHEVYVAEHTALGAYACRILVPGFSEVYPADELKWHNNNQALSHRATLFNLPSAGHHAWQQLLETLEHHGVNEQLRVLEWAGIVGDPGTSWARLRIGELKLWLMLALEDTEGAMAQLSMILGSGHLSLDERTRLRALEDVLSLLNADADLEEFRRALNVYHGEALVEEAEELAQAQVLFPSLPALDPRSPTVAHGRLLEAYEKVLHGQRWSGRIHPAGRPS</sequence>
<dbReference type="EMBL" id="RBIN01000003">
    <property type="protein sequence ID" value="RKR06249.1"/>
    <property type="molecule type" value="Genomic_DNA"/>
</dbReference>
<reference evidence="2 3" key="1">
    <citation type="submission" date="2018-10" db="EMBL/GenBank/DDBJ databases">
        <title>Genomic Encyclopedia of Type Strains, Phase IV (KMG-IV): sequencing the most valuable type-strain genomes for metagenomic binning, comparative biology and taxonomic classification.</title>
        <authorList>
            <person name="Goeker M."/>
        </authorList>
    </citation>
    <scope>NUCLEOTIDE SEQUENCE [LARGE SCALE GENOMIC DNA]</scope>
    <source>
        <strain evidence="2 3">DSM 23229</strain>
    </source>
</reference>
<keyword evidence="3" id="KW-1185">Reference proteome</keyword>
<dbReference type="GO" id="GO:0005840">
    <property type="term" value="C:ribosome"/>
    <property type="evidence" value="ECO:0007669"/>
    <property type="project" value="UniProtKB-KW"/>
</dbReference>
<dbReference type="Gene3D" id="3.30.1330.230">
    <property type="match status" value="1"/>
</dbReference>
<keyword evidence="2" id="KW-0808">Transferase</keyword>
<evidence type="ECO:0000259" key="1">
    <source>
        <dbReference type="PROSITE" id="PS51664"/>
    </source>
</evidence>
<dbReference type="Pfam" id="PF02624">
    <property type="entry name" value="YcaO"/>
    <property type="match status" value="1"/>
</dbReference>
<dbReference type="PANTHER" id="PTHR37809:SF1">
    <property type="entry name" value="RIBOSOMAL PROTEIN S12 METHYLTHIOTRANSFERASE ACCESSORY FACTOR YCAO"/>
    <property type="match status" value="1"/>
</dbReference>
<organism evidence="2 3">
    <name type="scientific">Kushneria sinocarnis</name>
    <dbReference type="NCBI Taxonomy" id="595502"/>
    <lineage>
        <taxon>Bacteria</taxon>
        <taxon>Pseudomonadati</taxon>
        <taxon>Pseudomonadota</taxon>
        <taxon>Gammaproteobacteria</taxon>
        <taxon>Oceanospirillales</taxon>
        <taxon>Halomonadaceae</taxon>
        <taxon>Kushneria</taxon>
    </lineage>
</organism>
<keyword evidence="2" id="KW-0689">Ribosomal protein</keyword>
<dbReference type="PANTHER" id="PTHR37809">
    <property type="entry name" value="RIBOSOMAL PROTEIN S12 METHYLTHIOTRANSFERASE ACCESSORY FACTOR YCAO"/>
    <property type="match status" value="1"/>
</dbReference>
<dbReference type="InterPro" id="IPR041080">
    <property type="entry name" value="YcaO_C"/>
</dbReference>
<feature type="domain" description="YcaO" evidence="1">
    <location>
        <begin position="60"/>
        <end position="432"/>
    </location>
</feature>